<dbReference type="GO" id="GO:0006281">
    <property type="term" value="P:DNA repair"/>
    <property type="evidence" value="ECO:0007669"/>
    <property type="project" value="InterPro"/>
</dbReference>
<protein>
    <submittedName>
        <fullName evidence="3">Methyltransferase</fullName>
    </submittedName>
</protein>
<dbReference type="EMBL" id="BJTG01000001">
    <property type="protein sequence ID" value="GEJ55327.1"/>
    <property type="molecule type" value="Genomic_DNA"/>
</dbReference>
<dbReference type="GO" id="GO:0008168">
    <property type="term" value="F:methyltransferase activity"/>
    <property type="evidence" value="ECO:0007669"/>
    <property type="project" value="UniProtKB-KW"/>
</dbReference>
<keyword evidence="4" id="KW-1185">Reference proteome</keyword>
<dbReference type="InterPro" id="IPR014048">
    <property type="entry name" value="MethylDNA_cys_MeTrfase_DNA-bd"/>
</dbReference>
<dbReference type="Pfam" id="PF01035">
    <property type="entry name" value="DNA_binding_1"/>
    <property type="match status" value="1"/>
</dbReference>
<proteinExistence type="predicted"/>
<keyword evidence="1" id="KW-0227">DNA damage</keyword>
<dbReference type="PANTHER" id="PTHR42942:SF1">
    <property type="entry name" value="ALKYLTRANSFERASE-LIKE PROTEIN 1"/>
    <property type="match status" value="1"/>
</dbReference>
<reference evidence="4" key="1">
    <citation type="journal article" date="2020" name="Appl. Environ. Microbiol.">
        <title>Diazotrophic Anaeromyxobacter Isolates from Soils.</title>
        <authorList>
            <person name="Masuda Y."/>
            <person name="Yamanaka H."/>
            <person name="Xu Z.X."/>
            <person name="Shiratori Y."/>
            <person name="Aono T."/>
            <person name="Amachi S."/>
            <person name="Senoo K."/>
            <person name="Itoh H."/>
        </authorList>
    </citation>
    <scope>NUCLEOTIDE SEQUENCE [LARGE SCALE GENOMIC DNA]</scope>
    <source>
        <strain evidence="4">R267</strain>
    </source>
</reference>
<evidence type="ECO:0000313" key="4">
    <source>
        <dbReference type="Proteomes" id="UP000503640"/>
    </source>
</evidence>
<name>A0A7I9VH15_9BACT</name>
<keyword evidence="3" id="KW-0489">Methyltransferase</keyword>
<sequence length="118" mass="13182">MKPDVTTRSEPSGWEAYYRVVRRIPRGKVATYAQVALLAGRPRAARHVGFALAALRGSGRRVPWQRVLGKRSATSAGISILDPMGAAVQRDLLEREGVRVDERGRVSLAEHGWRPRRR</sequence>
<evidence type="ECO:0000313" key="3">
    <source>
        <dbReference type="EMBL" id="GEJ55327.1"/>
    </source>
</evidence>
<dbReference type="InterPro" id="IPR052520">
    <property type="entry name" value="ATL_DNA_repair"/>
</dbReference>
<accession>A0A7I9VH15</accession>
<dbReference type="GO" id="GO:0032259">
    <property type="term" value="P:methylation"/>
    <property type="evidence" value="ECO:0007669"/>
    <property type="project" value="UniProtKB-KW"/>
</dbReference>
<organism evidence="3 4">
    <name type="scientific">Anaeromyxobacter diazotrophicus</name>
    <dbReference type="NCBI Taxonomy" id="2590199"/>
    <lineage>
        <taxon>Bacteria</taxon>
        <taxon>Pseudomonadati</taxon>
        <taxon>Myxococcota</taxon>
        <taxon>Myxococcia</taxon>
        <taxon>Myxococcales</taxon>
        <taxon>Cystobacterineae</taxon>
        <taxon>Anaeromyxobacteraceae</taxon>
        <taxon>Anaeromyxobacter</taxon>
    </lineage>
</organism>
<feature type="domain" description="Methylated-DNA-[protein]-cysteine S-methyltransferase DNA binding" evidence="2">
    <location>
        <begin position="16"/>
        <end position="98"/>
    </location>
</feature>
<dbReference type="SUPFAM" id="SSF46767">
    <property type="entry name" value="Methylated DNA-protein cysteine methyltransferase, C-terminal domain"/>
    <property type="match status" value="1"/>
</dbReference>
<dbReference type="InterPro" id="IPR036217">
    <property type="entry name" value="MethylDNA_cys_MeTrfase_DNAb"/>
</dbReference>
<comment type="caution">
    <text evidence="3">The sequence shown here is derived from an EMBL/GenBank/DDBJ whole genome shotgun (WGS) entry which is preliminary data.</text>
</comment>
<evidence type="ECO:0000259" key="2">
    <source>
        <dbReference type="Pfam" id="PF01035"/>
    </source>
</evidence>
<dbReference type="Proteomes" id="UP000503640">
    <property type="component" value="Unassembled WGS sequence"/>
</dbReference>
<dbReference type="CDD" id="cd06445">
    <property type="entry name" value="ATase"/>
    <property type="match status" value="1"/>
</dbReference>
<gene>
    <name evidence="3" type="ORF">AMYX_00680</name>
</gene>
<dbReference type="Gene3D" id="1.10.10.10">
    <property type="entry name" value="Winged helix-like DNA-binding domain superfamily/Winged helix DNA-binding domain"/>
    <property type="match status" value="1"/>
</dbReference>
<dbReference type="AlphaFoldDB" id="A0A7I9VH15"/>
<dbReference type="PANTHER" id="PTHR42942">
    <property type="entry name" value="6-O-METHYLGUANINE DNA METHYLTRANSFERASE"/>
    <property type="match status" value="1"/>
</dbReference>
<dbReference type="InterPro" id="IPR036388">
    <property type="entry name" value="WH-like_DNA-bd_sf"/>
</dbReference>
<keyword evidence="3" id="KW-0808">Transferase</keyword>
<evidence type="ECO:0000256" key="1">
    <source>
        <dbReference type="ARBA" id="ARBA00022763"/>
    </source>
</evidence>